<dbReference type="EMBL" id="CP109083">
    <property type="protein sequence ID" value="WSB10403.1"/>
    <property type="molecule type" value="Genomic_DNA"/>
</dbReference>
<protein>
    <submittedName>
        <fullName evidence="2">Uncharacterized protein</fullName>
    </submittedName>
</protein>
<evidence type="ECO:0000313" key="3">
    <source>
        <dbReference type="Proteomes" id="UP001356428"/>
    </source>
</evidence>
<accession>A0ABZ1F1V8</accession>
<organism evidence="2 3">
    <name type="scientific">Streptomyces cyaneofuscatus</name>
    <dbReference type="NCBI Taxonomy" id="66883"/>
    <lineage>
        <taxon>Bacteria</taxon>
        <taxon>Bacillati</taxon>
        <taxon>Actinomycetota</taxon>
        <taxon>Actinomycetes</taxon>
        <taxon>Kitasatosporales</taxon>
        <taxon>Streptomycetaceae</taxon>
        <taxon>Streptomyces</taxon>
    </lineage>
</organism>
<proteinExistence type="predicted"/>
<evidence type="ECO:0000256" key="1">
    <source>
        <dbReference type="SAM" id="MobiDB-lite"/>
    </source>
</evidence>
<feature type="region of interest" description="Disordered" evidence="1">
    <location>
        <begin position="1"/>
        <end position="21"/>
    </location>
</feature>
<sequence>MSGLLGAGVAQAAESPAAQSIEAKATKKFTIATNPLQKKESPEKFKKGKTGKVKYTITKKTFNHAIGVRLITCGKDWKSLTGWKNFKKKKGEYYTFDKSVKKGTCFRVQSGRSSAGGASGIEGKVKYS</sequence>
<dbReference type="Proteomes" id="UP001356428">
    <property type="component" value="Chromosome"/>
</dbReference>
<keyword evidence="3" id="KW-1185">Reference proteome</keyword>
<dbReference type="RefSeq" id="WP_326703488.1">
    <property type="nucleotide sequence ID" value="NZ_CP109083.1"/>
</dbReference>
<reference evidence="2 3" key="1">
    <citation type="submission" date="2022-10" db="EMBL/GenBank/DDBJ databases">
        <title>The complete genomes of actinobacterial strains from the NBC collection.</title>
        <authorList>
            <person name="Joergensen T.S."/>
            <person name="Alvarez Arevalo M."/>
            <person name="Sterndorff E.B."/>
            <person name="Faurdal D."/>
            <person name="Vuksanovic O."/>
            <person name="Mourched A.-S."/>
            <person name="Charusanti P."/>
            <person name="Shaw S."/>
            <person name="Blin K."/>
            <person name="Weber T."/>
        </authorList>
    </citation>
    <scope>NUCLEOTIDE SEQUENCE [LARGE SCALE GENOMIC DNA]</scope>
    <source>
        <strain evidence="2 3">NBC 01792</strain>
    </source>
</reference>
<evidence type="ECO:0000313" key="2">
    <source>
        <dbReference type="EMBL" id="WSB10403.1"/>
    </source>
</evidence>
<gene>
    <name evidence="2" type="ORF">OG849_25740</name>
</gene>
<name>A0ABZ1F1V8_9ACTN</name>